<dbReference type="PANTHER" id="PTHR14969:SF13">
    <property type="entry name" value="AT30094P"/>
    <property type="match status" value="1"/>
</dbReference>
<organism evidence="3 4">
    <name type="scientific">Blepharisma stoltei</name>
    <dbReference type="NCBI Taxonomy" id="1481888"/>
    <lineage>
        <taxon>Eukaryota</taxon>
        <taxon>Sar</taxon>
        <taxon>Alveolata</taxon>
        <taxon>Ciliophora</taxon>
        <taxon>Postciliodesmatophora</taxon>
        <taxon>Heterotrichea</taxon>
        <taxon>Heterotrichida</taxon>
        <taxon>Blepharismidae</taxon>
        <taxon>Blepharisma</taxon>
    </lineage>
</organism>
<accession>A0AAU9JJX2</accession>
<dbReference type="EMBL" id="CAJZBQ010000040">
    <property type="protein sequence ID" value="CAG9326545.1"/>
    <property type="molecule type" value="Genomic_DNA"/>
</dbReference>
<dbReference type="AlphaFoldDB" id="A0AAU9JJX2"/>
<proteinExistence type="predicted"/>
<comment type="caution">
    <text evidence="3">The sequence shown here is derived from an EMBL/GenBank/DDBJ whole genome shotgun (WGS) entry which is preliminary data.</text>
</comment>
<dbReference type="SUPFAM" id="SSF48317">
    <property type="entry name" value="Acid phosphatase/Vanadium-dependent haloperoxidase"/>
    <property type="match status" value="1"/>
</dbReference>
<dbReference type="InterPro" id="IPR036938">
    <property type="entry name" value="PAP2/HPO_sf"/>
</dbReference>
<evidence type="ECO:0000256" key="1">
    <source>
        <dbReference type="SAM" id="Phobius"/>
    </source>
</evidence>
<keyword evidence="1" id="KW-0472">Membrane</keyword>
<keyword evidence="1" id="KW-0812">Transmembrane</keyword>
<dbReference type="PANTHER" id="PTHR14969">
    <property type="entry name" value="SPHINGOSINE-1-PHOSPHATE PHOSPHOHYDROLASE"/>
    <property type="match status" value="1"/>
</dbReference>
<feature type="transmembrane region" description="Helical" evidence="1">
    <location>
        <begin position="162"/>
        <end position="186"/>
    </location>
</feature>
<evidence type="ECO:0000259" key="2">
    <source>
        <dbReference type="SMART" id="SM00014"/>
    </source>
</evidence>
<sequence length="192" mass="21878">MITILKKQEMMSICGIKRAIHSFDQKFCSIVNRHTQAWGVFQYIMALFASAFNNKQALLLWGCVLWYLPLNPASIFACVGLPALTLILTLISKKVISRPRPEACSKRTEILKYNLRGIEKNHSMPSGDSAQAALFWSFLHLNFEFPLWVCFIMTVSTMFSRIYYMCHFPSDTIIGAILGTSLAIIYTNHIMI</sequence>
<evidence type="ECO:0000313" key="4">
    <source>
        <dbReference type="Proteomes" id="UP001162131"/>
    </source>
</evidence>
<reference evidence="3" key="1">
    <citation type="submission" date="2021-09" db="EMBL/GenBank/DDBJ databases">
        <authorList>
            <consortium name="AG Swart"/>
            <person name="Singh M."/>
            <person name="Singh A."/>
            <person name="Seah K."/>
            <person name="Emmerich C."/>
        </authorList>
    </citation>
    <scope>NUCLEOTIDE SEQUENCE</scope>
    <source>
        <strain evidence="3">ATCC30299</strain>
    </source>
</reference>
<dbReference type="Pfam" id="PF01569">
    <property type="entry name" value="PAP2"/>
    <property type="match status" value="1"/>
</dbReference>
<feature type="transmembrane region" description="Helical" evidence="1">
    <location>
        <begin position="73"/>
        <end position="91"/>
    </location>
</feature>
<name>A0AAU9JJX2_9CILI</name>
<dbReference type="InterPro" id="IPR000326">
    <property type="entry name" value="PAP2/HPO"/>
</dbReference>
<protein>
    <recommendedName>
        <fullName evidence="2">Phosphatidic acid phosphatase type 2/haloperoxidase domain-containing protein</fullName>
    </recommendedName>
</protein>
<keyword evidence="4" id="KW-1185">Reference proteome</keyword>
<dbReference type="Proteomes" id="UP001162131">
    <property type="component" value="Unassembled WGS sequence"/>
</dbReference>
<evidence type="ECO:0000313" key="3">
    <source>
        <dbReference type="EMBL" id="CAG9326545.1"/>
    </source>
</evidence>
<gene>
    <name evidence="3" type="ORF">BSTOLATCC_MIC40970</name>
</gene>
<dbReference type="SMART" id="SM00014">
    <property type="entry name" value="acidPPc"/>
    <property type="match status" value="1"/>
</dbReference>
<dbReference type="Gene3D" id="1.20.144.10">
    <property type="entry name" value="Phosphatidic acid phosphatase type 2/haloperoxidase"/>
    <property type="match status" value="1"/>
</dbReference>
<dbReference type="CDD" id="cd01610">
    <property type="entry name" value="PAP2_like"/>
    <property type="match status" value="1"/>
</dbReference>
<feature type="transmembrane region" description="Helical" evidence="1">
    <location>
        <begin position="43"/>
        <end position="67"/>
    </location>
</feature>
<feature type="transmembrane region" description="Helical" evidence="1">
    <location>
        <begin position="133"/>
        <end position="156"/>
    </location>
</feature>
<keyword evidence="1" id="KW-1133">Transmembrane helix</keyword>
<feature type="domain" description="Phosphatidic acid phosphatase type 2/haloperoxidase" evidence="2">
    <location>
        <begin position="76"/>
        <end position="187"/>
    </location>
</feature>